<organism evidence="1">
    <name type="scientific">Mesocestoides corti</name>
    <name type="common">Flatworm</name>
    <dbReference type="NCBI Taxonomy" id="53468"/>
    <lineage>
        <taxon>Eukaryota</taxon>
        <taxon>Metazoa</taxon>
        <taxon>Spiralia</taxon>
        <taxon>Lophotrochozoa</taxon>
        <taxon>Platyhelminthes</taxon>
        <taxon>Cestoda</taxon>
        <taxon>Eucestoda</taxon>
        <taxon>Cyclophyllidea</taxon>
        <taxon>Mesocestoididae</taxon>
        <taxon>Mesocestoides</taxon>
    </lineage>
</organism>
<sequence>MLMEAATIRVYACWDKGLAYILGSDRPCPPIGSGLASRNKKANSRSDWIFEIWRSIRNPTAPHNRKTRHFSPDAAATPRHLISTNDRAPKWRPSVPTLQYHPAALVSIIFKWCTVGRNVQRQANMF</sequence>
<evidence type="ECO:0000313" key="1">
    <source>
        <dbReference type="WBParaSite" id="MCU_013692-RA"/>
    </source>
</evidence>
<accession>A0A5K3G3J7</accession>
<dbReference type="WBParaSite" id="MCU_013692-RA">
    <property type="protein sequence ID" value="MCU_013692-RA"/>
    <property type="gene ID" value="MCU_013692"/>
</dbReference>
<protein>
    <submittedName>
        <fullName evidence="1">Uncharacterized protein</fullName>
    </submittedName>
</protein>
<proteinExistence type="predicted"/>
<dbReference type="AlphaFoldDB" id="A0A5K3G3J7"/>
<name>A0A5K3G3J7_MESCO</name>
<reference evidence="1" key="1">
    <citation type="submission" date="2019-11" db="UniProtKB">
        <authorList>
            <consortium name="WormBaseParasite"/>
        </authorList>
    </citation>
    <scope>IDENTIFICATION</scope>
</reference>